<feature type="domain" description="DUF4283" evidence="4">
    <location>
        <begin position="9"/>
        <end position="92"/>
    </location>
</feature>
<dbReference type="Pfam" id="PF00078">
    <property type="entry name" value="RVT_1"/>
    <property type="match status" value="1"/>
</dbReference>
<dbReference type="EMBL" id="QGNW01001381">
    <property type="protein sequence ID" value="RVW43419.1"/>
    <property type="molecule type" value="Genomic_DNA"/>
</dbReference>
<dbReference type="InterPro" id="IPR043502">
    <property type="entry name" value="DNA/RNA_pol_sf"/>
</dbReference>
<gene>
    <name evidence="5" type="primary">AtMg01250_238</name>
    <name evidence="5" type="ORF">CK203_070257</name>
</gene>
<comment type="caution">
    <text evidence="5">The sequence shown here is derived from an EMBL/GenBank/DDBJ whole genome shotgun (WGS) entry which is preliminary data.</text>
</comment>
<dbReference type="InterPro" id="IPR005135">
    <property type="entry name" value="Endo/exonuclease/phosphatase"/>
</dbReference>
<reference evidence="5 6" key="1">
    <citation type="journal article" date="2018" name="PLoS Genet.">
        <title>Population sequencing reveals clonal diversity and ancestral inbreeding in the grapevine cultivar Chardonnay.</title>
        <authorList>
            <person name="Roach M.J."/>
            <person name="Johnson D.L."/>
            <person name="Bohlmann J."/>
            <person name="van Vuuren H.J."/>
            <person name="Jones S.J."/>
            <person name="Pretorius I.S."/>
            <person name="Schmidt S.A."/>
            <person name="Borneman A.R."/>
        </authorList>
    </citation>
    <scope>NUCLEOTIDE SEQUENCE [LARGE SCALE GENOMIC DNA]</scope>
    <source>
        <strain evidence="6">cv. Chardonnay</strain>
        <tissue evidence="5">Leaf</tissue>
    </source>
</reference>
<evidence type="ECO:0000259" key="4">
    <source>
        <dbReference type="Pfam" id="PF14111"/>
    </source>
</evidence>
<feature type="domain" description="Reverse transcriptase" evidence="2">
    <location>
        <begin position="989"/>
        <end position="1117"/>
    </location>
</feature>
<dbReference type="InterPro" id="IPR036691">
    <property type="entry name" value="Endo/exonu/phosph_ase_sf"/>
</dbReference>
<feature type="region of interest" description="Disordered" evidence="1">
    <location>
        <begin position="543"/>
        <end position="564"/>
    </location>
</feature>
<dbReference type="InterPro" id="IPR000477">
    <property type="entry name" value="RT_dom"/>
</dbReference>
<name>A0A438E6Y1_VITVI</name>
<sequence length="1168" mass="131859">MWGKEGSFLDRCLVGSWGETEMTDADLRDMEKWGKQHWKLQGEMRIARIGGCCCLIVFEFKAEANNVLQRGFRRFKESVIQLKRWDPSVGCSQRREQAKEVWVRVMGLPLHLWNREVFKKIGDSCGGFIAVDESTGALKELQWARILVKVEGMGGPSSLQVVIGNTCYAIQLWWEMLPRVTDVIPADSYGKGKKMEVREEEGGKTRAGGAVERVQAKGHPVKLAVPSEDGESSCIPALATVSDMMQAGGVAAERLKDGGEYLQKEGTAIKTKDGSGWVLDSEVEIRPSMETQVVIKEVSGLDLLGPHAKKTKLKVQKGPTEEDHPEVCGLPLLGPIPSSSGSVMGCAQVDPYKGSTGIGHPITYPTVPVGARAREACRKEADGWTDGVLVGASQGSSFPDCNFKELTDEALKEEAARYTSSCTRDVFSFGERALYSSSSSRSGWGGMLVDPVEGSDVGGIDMDPLRMIMADGREAKVLGSPGMVLGTVGKEAEKVVGWDITEERGEQCWQSSCLARFSRCLEMPTEGFEGEIPLLLKRMKERKFQKGKKGNQDGRKKRKMESSKFERELRKLEWTETKIQEMTREIIRSIGVGRFLDWGTVDSRGSAGGIVVLWDNREFYGPTKRRERENLWNELGAIHGLWNGPWCVAGDFNAILSPEERSRGGSFNSDMRRFAEVIEELQLKDLTLFGGPFTWSGGVNNQTMSRLDRFLVNEGWDCRFSHSRQSVLPRPVSDHFPILLEGGGLRNGPSPFRFENMWLKVEGFKDLLKAWWEGDNFNGAASYVLAEKLKVVKTKLKEWNRDVFGRVEYRKNVALEQMQFWDAKEKISRLTVEEMEARREAREEYKKWVLLEEVTWRQKSREVWLKEGDRNTNFFHRMANAHRRRNNMERIRINGVWKSEENGMSEGIVNAFKTLLSNPGDWRPSLAGLQCEQLQRLDADALEVPFTEEEVHDALVGCSGDKAPGPDGFTMSFWQFAWDFVKEDVMRFFREFHEHGWIKWCISTASFSVLVNGTPKGFFQSSRGLRQGDPLSPYLFVIAMEVFSSFLNRAVDNGYISGCQVKGRNEGGIQISHLLFADDTLVFCQASQDQLTYLSWLLMWFEAVSGMRINLDKSELIPVGRVVDIDDLALDFDVKWVVSRPRIWVFLWALRSSQWQCGTEWKSGFAKD</sequence>
<dbReference type="SUPFAM" id="SSF56219">
    <property type="entry name" value="DNase I-like"/>
    <property type="match status" value="1"/>
</dbReference>
<dbReference type="SUPFAM" id="SSF56672">
    <property type="entry name" value="DNA/RNA polymerases"/>
    <property type="match status" value="1"/>
</dbReference>
<protein>
    <submittedName>
        <fullName evidence="5">Putative mitochondrial protein</fullName>
    </submittedName>
</protein>
<proteinExistence type="predicted"/>
<dbReference type="GO" id="GO:0003824">
    <property type="term" value="F:catalytic activity"/>
    <property type="evidence" value="ECO:0007669"/>
    <property type="project" value="InterPro"/>
</dbReference>
<evidence type="ECO:0000259" key="3">
    <source>
        <dbReference type="Pfam" id="PF03372"/>
    </source>
</evidence>
<dbReference type="Pfam" id="PF03372">
    <property type="entry name" value="Exo_endo_phos"/>
    <property type="match status" value="1"/>
</dbReference>
<evidence type="ECO:0000256" key="1">
    <source>
        <dbReference type="SAM" id="MobiDB-lite"/>
    </source>
</evidence>
<dbReference type="Pfam" id="PF14111">
    <property type="entry name" value="DUF4283"/>
    <property type="match status" value="1"/>
</dbReference>
<organism evidence="5 6">
    <name type="scientific">Vitis vinifera</name>
    <name type="common">Grape</name>
    <dbReference type="NCBI Taxonomy" id="29760"/>
    <lineage>
        <taxon>Eukaryota</taxon>
        <taxon>Viridiplantae</taxon>
        <taxon>Streptophyta</taxon>
        <taxon>Embryophyta</taxon>
        <taxon>Tracheophyta</taxon>
        <taxon>Spermatophyta</taxon>
        <taxon>Magnoliopsida</taxon>
        <taxon>eudicotyledons</taxon>
        <taxon>Gunneridae</taxon>
        <taxon>Pentapetalae</taxon>
        <taxon>rosids</taxon>
        <taxon>Vitales</taxon>
        <taxon>Vitaceae</taxon>
        <taxon>Viteae</taxon>
        <taxon>Vitis</taxon>
    </lineage>
</organism>
<dbReference type="AlphaFoldDB" id="A0A438E6Y1"/>
<dbReference type="Gene3D" id="3.60.10.10">
    <property type="entry name" value="Endonuclease/exonuclease/phosphatase"/>
    <property type="match status" value="1"/>
</dbReference>
<evidence type="ECO:0000259" key="2">
    <source>
        <dbReference type="Pfam" id="PF00078"/>
    </source>
</evidence>
<evidence type="ECO:0000313" key="5">
    <source>
        <dbReference type="EMBL" id="RVW43419.1"/>
    </source>
</evidence>
<feature type="domain" description="Endonuclease/exonuclease/phosphatase" evidence="3">
    <location>
        <begin position="607"/>
        <end position="735"/>
    </location>
</feature>
<dbReference type="PANTHER" id="PTHR34427">
    <property type="entry name" value="DUF4283 DOMAIN PROTEIN"/>
    <property type="match status" value="1"/>
</dbReference>
<dbReference type="PANTHER" id="PTHR34427:SF5">
    <property type="entry name" value="DUF4283 DOMAIN-CONTAINING PROTEIN"/>
    <property type="match status" value="1"/>
</dbReference>
<accession>A0A438E6Y1</accession>
<dbReference type="Proteomes" id="UP000288805">
    <property type="component" value="Unassembled WGS sequence"/>
</dbReference>
<feature type="compositionally biased region" description="Basic and acidic residues" evidence="1">
    <location>
        <begin position="550"/>
        <end position="564"/>
    </location>
</feature>
<evidence type="ECO:0000313" key="6">
    <source>
        <dbReference type="Proteomes" id="UP000288805"/>
    </source>
</evidence>
<dbReference type="InterPro" id="IPR025558">
    <property type="entry name" value="DUF4283"/>
</dbReference>